<dbReference type="CDD" id="cd01029">
    <property type="entry name" value="TOPRIM_primases"/>
    <property type="match status" value="1"/>
</dbReference>
<dbReference type="GO" id="GO:0003677">
    <property type="term" value="F:DNA binding"/>
    <property type="evidence" value="ECO:0007669"/>
    <property type="project" value="InterPro"/>
</dbReference>
<evidence type="ECO:0000256" key="1">
    <source>
        <dbReference type="ARBA" id="ARBA00022723"/>
    </source>
</evidence>
<evidence type="ECO:0000259" key="4">
    <source>
        <dbReference type="SMART" id="SM00400"/>
    </source>
</evidence>
<dbReference type="Gene3D" id="3.40.1360.10">
    <property type="match status" value="1"/>
</dbReference>
<dbReference type="EMBL" id="MZ820089">
    <property type="protein sequence ID" value="QZE10831.1"/>
    <property type="molecule type" value="Genomic_DNA"/>
</dbReference>
<dbReference type="Pfam" id="PF13155">
    <property type="entry name" value="Toprim_2"/>
    <property type="match status" value="1"/>
</dbReference>
<dbReference type="GO" id="GO:0006269">
    <property type="term" value="P:DNA replication, synthesis of primer"/>
    <property type="evidence" value="ECO:0007669"/>
    <property type="project" value="TreeGrafter"/>
</dbReference>
<evidence type="ECO:0000313" key="6">
    <source>
        <dbReference type="Proteomes" id="UP000827561"/>
    </source>
</evidence>
<protein>
    <submittedName>
        <fullName evidence="5">DNA primase</fullName>
    </submittedName>
</protein>
<dbReference type="GO" id="GO:0008270">
    <property type="term" value="F:zinc ion binding"/>
    <property type="evidence" value="ECO:0007669"/>
    <property type="project" value="UniProtKB-KW"/>
</dbReference>
<gene>
    <name evidence="5" type="primary">62</name>
    <name evidence="5" type="ORF">SEA_CHISANAKITSUNE_62</name>
</gene>
<evidence type="ECO:0000256" key="3">
    <source>
        <dbReference type="ARBA" id="ARBA00022833"/>
    </source>
</evidence>
<dbReference type="SUPFAM" id="SSF56731">
    <property type="entry name" value="DNA primase core"/>
    <property type="match status" value="1"/>
</dbReference>
<evidence type="ECO:0000256" key="2">
    <source>
        <dbReference type="ARBA" id="ARBA00022771"/>
    </source>
</evidence>
<accession>A0AAE7XG21</accession>
<evidence type="ECO:0000313" key="5">
    <source>
        <dbReference type="EMBL" id="QZE10831.1"/>
    </source>
</evidence>
<dbReference type="GeneID" id="77952033"/>
<dbReference type="SMART" id="SM00400">
    <property type="entry name" value="ZnF_CHCC"/>
    <property type="match status" value="1"/>
</dbReference>
<dbReference type="PANTHER" id="PTHR30313">
    <property type="entry name" value="DNA PRIMASE"/>
    <property type="match status" value="1"/>
</dbReference>
<dbReference type="PANTHER" id="PTHR30313:SF2">
    <property type="entry name" value="DNA PRIMASE"/>
    <property type="match status" value="1"/>
</dbReference>
<keyword evidence="2" id="KW-0863">Zinc-finger</keyword>
<dbReference type="RefSeq" id="YP_010675709.1">
    <property type="nucleotide sequence ID" value="NC_071006.1"/>
</dbReference>
<dbReference type="KEGG" id="vg:77952033"/>
<feature type="domain" description="Zinc finger CHC2-type" evidence="4">
    <location>
        <begin position="29"/>
        <end position="82"/>
    </location>
</feature>
<dbReference type="InterPro" id="IPR050219">
    <property type="entry name" value="DnaG_primase"/>
</dbReference>
<dbReference type="Gene3D" id="3.90.580.10">
    <property type="entry name" value="Zinc finger, CHC2-type domain"/>
    <property type="match status" value="1"/>
</dbReference>
<keyword evidence="1" id="KW-0479">Metal-binding</keyword>
<keyword evidence="6" id="KW-1185">Reference proteome</keyword>
<dbReference type="InterPro" id="IPR036977">
    <property type="entry name" value="DNA_primase_Znf_CHC2"/>
</dbReference>
<reference evidence="5 6" key="1">
    <citation type="submission" date="2021-08" db="EMBL/GenBank/DDBJ databases">
        <authorList>
            <person name="Abebe M.A."/>
            <person name="Anderson J.Z."/>
            <person name="Burris R."/>
            <person name="Durrani M."/>
            <person name="Fetterly M.N."/>
            <person name="Fowler R.A."/>
            <person name="Friedman A."/>
            <person name="Khuong T.M."/>
            <person name="Konnor C.A."/>
            <person name="Madden B.G."/>
            <person name="Makula M.N."/>
            <person name="McTigue K."/>
            <person name="Morgan A.R."/>
            <person name="Qureshi S.I."/>
            <person name="Rainey M."/>
            <person name="Scherer A.E."/>
            <person name="Singer L."/>
            <person name="Thakar S.M."/>
            <person name="Truong P."/>
            <person name="Zaeean M.H."/>
            <person name="Balish M.F."/>
            <person name="Garlena R.A."/>
            <person name="Russell D.A."/>
            <person name="Jacobs-Sera D."/>
            <person name="Hatfull G.F."/>
        </authorList>
    </citation>
    <scope>NUCLEOTIDE SEQUENCE [LARGE SCALE GENOMIC DNA]</scope>
</reference>
<keyword evidence="3" id="KW-0862">Zinc</keyword>
<dbReference type="InterPro" id="IPR002694">
    <property type="entry name" value="Znf_CHC2"/>
</dbReference>
<sequence length="312" mass="35728">MTRTTRTKYEHADFAERYLQVSGTNGSEWMCVCPFHDDHNASLQFNVDKGLFICFSCNAKGGIRALRRRFGVSDRDVGVGLDVVYGKINDLVRPEAAETRMSENELMAYQLPTEEWTKRGLSATTIDQFQLGYDIVRDAMTIPVRTLSGDLIGVVFRYMDPDLKQRYRYPKGFHKREHLFASWMVADLADSSHVVLTEGAIDAMSVWQAGTPALAIYGSSVSLEQIRQLRMLGVRKITLAFDNDKPGRDIVKTCLGWKKHLDGRWEKTNTDLRRWFLVDQVNWRRAPRRVKDANDLSTRELQRLLADSSRIG</sequence>
<proteinExistence type="predicted"/>
<name>A0AAE7XG21_9CAUD</name>
<dbReference type="InterPro" id="IPR034154">
    <property type="entry name" value="TOPRIM_DnaG/twinkle"/>
</dbReference>
<organism evidence="5 6">
    <name type="scientific">Gordonia phage ChisanaKitsune</name>
    <dbReference type="NCBI Taxonomy" id="2871538"/>
    <lineage>
        <taxon>Viruses</taxon>
        <taxon>Duplodnaviria</taxon>
        <taxon>Heunggongvirae</taxon>
        <taxon>Uroviricota</taxon>
        <taxon>Caudoviricetes</taxon>
        <taxon>Chidieberevirus</taxon>
        <taxon>Chidieberevirus chisanakitsune</taxon>
    </lineage>
</organism>
<dbReference type="GO" id="GO:0003899">
    <property type="term" value="F:DNA-directed RNA polymerase activity"/>
    <property type="evidence" value="ECO:0007669"/>
    <property type="project" value="InterPro"/>
</dbReference>
<dbReference type="SUPFAM" id="SSF57783">
    <property type="entry name" value="Zinc beta-ribbon"/>
    <property type="match status" value="1"/>
</dbReference>
<dbReference type="Proteomes" id="UP000827561">
    <property type="component" value="Segment"/>
</dbReference>
<dbReference type="Pfam" id="PF01807">
    <property type="entry name" value="Zn_ribbon_DnaG"/>
    <property type="match status" value="1"/>
</dbReference>